<dbReference type="Proteomes" id="UP001162793">
    <property type="component" value="Unassembled WGS sequence"/>
</dbReference>
<dbReference type="RefSeq" id="WP_232042757.1">
    <property type="nucleotide sequence ID" value="NZ_JAMYWC010000003.1"/>
</dbReference>
<dbReference type="InterPro" id="IPR008000">
    <property type="entry name" value="Rham/fucose_mutarotase"/>
</dbReference>
<name>A0AA42BHP2_9RALS</name>
<evidence type="ECO:0000313" key="1">
    <source>
        <dbReference type="EMBL" id="MCP1173355.1"/>
    </source>
</evidence>
<comment type="caution">
    <text evidence="1">The sequence shown here is derived from an EMBL/GenBank/DDBJ whole genome shotgun (WGS) entry which is preliminary data.</text>
</comment>
<dbReference type="PANTHER" id="PTHR43239:SF1">
    <property type="entry name" value="UPF0734 PROTEIN DDB_G0273871_DDB_G0273177"/>
    <property type="match status" value="1"/>
</dbReference>
<evidence type="ECO:0000313" key="2">
    <source>
        <dbReference type="Proteomes" id="UP001162793"/>
    </source>
</evidence>
<dbReference type="GO" id="GO:0016857">
    <property type="term" value="F:racemase and epimerase activity, acting on carbohydrates and derivatives"/>
    <property type="evidence" value="ECO:0007669"/>
    <property type="project" value="InterPro"/>
</dbReference>
<dbReference type="Gene3D" id="3.30.70.100">
    <property type="match status" value="1"/>
</dbReference>
<organism evidence="1 2">
    <name type="scientific">Ralstonia chuxiongensis</name>
    <dbReference type="NCBI Taxonomy" id="2957504"/>
    <lineage>
        <taxon>Bacteria</taxon>
        <taxon>Pseudomonadati</taxon>
        <taxon>Pseudomonadota</taxon>
        <taxon>Betaproteobacteria</taxon>
        <taxon>Burkholderiales</taxon>
        <taxon>Burkholderiaceae</taxon>
        <taxon>Ralstonia</taxon>
    </lineage>
</organism>
<dbReference type="InterPro" id="IPR052996">
    <property type="entry name" value="Carb_Metab_Mutarotase"/>
</dbReference>
<dbReference type="SUPFAM" id="SSF54909">
    <property type="entry name" value="Dimeric alpha+beta barrel"/>
    <property type="match status" value="1"/>
</dbReference>
<accession>A0AA42BHP2</accession>
<gene>
    <name evidence="1" type="ORF">NKG59_13405</name>
</gene>
<dbReference type="EMBL" id="JAMYWC010000003">
    <property type="protein sequence ID" value="MCP1173355.1"/>
    <property type="molecule type" value="Genomic_DNA"/>
</dbReference>
<dbReference type="AlphaFoldDB" id="A0AA42BHP2"/>
<dbReference type="Pfam" id="PF05336">
    <property type="entry name" value="rhaM"/>
    <property type="match status" value="1"/>
</dbReference>
<reference evidence="2" key="1">
    <citation type="journal article" date="2023" name="Front. Microbiol.">
        <title>Ralstonia chuxiongensis sp. nov., Ralstonia mojiangensis sp. nov., and Ralstonia soli sp. nov., isolated from tobacco fields, are three novel species in the family Burkholderiaceae.</title>
        <authorList>
            <person name="Lu C.H."/>
            <person name="Zhang Y.Y."/>
            <person name="Jiang N."/>
            <person name="Chen W."/>
            <person name="Shao X."/>
            <person name="Zhao Z.M."/>
            <person name="Lu W.L."/>
            <person name="Hu X."/>
            <person name="Xi Y.X."/>
            <person name="Zou S.Y."/>
            <person name="Wei Q.J."/>
            <person name="Lin Z.L."/>
            <person name="Gong L."/>
            <person name="Gai X.T."/>
            <person name="Zhang L.Q."/>
            <person name="Li J.Y."/>
            <person name="Jin Y."/>
            <person name="Xia Z.Y."/>
        </authorList>
    </citation>
    <scope>NUCLEOTIDE SEQUENCE [LARGE SCALE GENOMIC DNA]</scope>
    <source>
        <strain evidence="2">21YRMH01-3</strain>
    </source>
</reference>
<dbReference type="PANTHER" id="PTHR43239">
    <property type="entry name" value="UPF0734 PROTEIN DDB_G0273871/DDB_G0273177"/>
    <property type="match status" value="1"/>
</dbReference>
<keyword evidence="2" id="KW-1185">Reference proteome</keyword>
<proteinExistence type="predicted"/>
<protein>
    <submittedName>
        <fullName evidence="1">L-rhamnose mutarotase</fullName>
    </submittedName>
</protein>
<dbReference type="InterPro" id="IPR011008">
    <property type="entry name" value="Dimeric_a/b-barrel"/>
</dbReference>
<sequence length="114" mass="13400">MRYCLALDLKDDAALIATYEAHHQRIWPEVARHLRVHGVTGMEIYRLGTRMVMLMETDDAIYDAERMALATDTDPKIREWEALMWQFQAPTPWTPAGQKWIPMSRIFDLQQQPQ</sequence>